<feature type="compositionally biased region" description="Basic and acidic residues" evidence="5">
    <location>
        <begin position="144"/>
        <end position="153"/>
    </location>
</feature>
<comment type="cofactor">
    <cofactor evidence="1">
        <name>FAD</name>
        <dbReference type="ChEBI" id="CHEBI:57692"/>
    </cofactor>
</comment>
<feature type="compositionally biased region" description="Basic residues" evidence="5">
    <location>
        <begin position="154"/>
        <end position="163"/>
    </location>
</feature>
<dbReference type="EMBL" id="JADGJH010001160">
    <property type="protein sequence ID" value="KAJ3117577.1"/>
    <property type="molecule type" value="Genomic_DNA"/>
</dbReference>
<dbReference type="Pfam" id="PF00890">
    <property type="entry name" value="FAD_binding_2"/>
    <property type="match status" value="2"/>
</dbReference>
<evidence type="ECO:0000313" key="8">
    <source>
        <dbReference type="Proteomes" id="UP001211907"/>
    </source>
</evidence>
<feature type="compositionally biased region" description="Acidic residues" evidence="5">
    <location>
        <begin position="57"/>
        <end position="68"/>
    </location>
</feature>
<dbReference type="Proteomes" id="UP001211907">
    <property type="component" value="Unassembled WGS sequence"/>
</dbReference>
<evidence type="ECO:0000256" key="3">
    <source>
        <dbReference type="ARBA" id="ARBA00022827"/>
    </source>
</evidence>
<feature type="compositionally biased region" description="Basic residues" evidence="5">
    <location>
        <begin position="223"/>
        <end position="248"/>
    </location>
</feature>
<dbReference type="InterPro" id="IPR003953">
    <property type="entry name" value="FAD-dep_OxRdtase_2_FAD-bd"/>
</dbReference>
<dbReference type="SUPFAM" id="SSF51905">
    <property type="entry name" value="FAD/NAD(P)-binding domain"/>
    <property type="match status" value="1"/>
</dbReference>
<dbReference type="Gene3D" id="3.50.50.60">
    <property type="entry name" value="FAD/NAD(P)-binding domain"/>
    <property type="match status" value="1"/>
</dbReference>
<dbReference type="AlphaFoldDB" id="A0AAD5XF01"/>
<dbReference type="GO" id="GO:0016491">
    <property type="term" value="F:oxidoreductase activity"/>
    <property type="evidence" value="ECO:0007669"/>
    <property type="project" value="UniProtKB-KW"/>
</dbReference>
<evidence type="ECO:0000256" key="5">
    <source>
        <dbReference type="SAM" id="MobiDB-lite"/>
    </source>
</evidence>
<evidence type="ECO:0000259" key="6">
    <source>
        <dbReference type="Pfam" id="PF00890"/>
    </source>
</evidence>
<feature type="domain" description="FAD-dependent oxidoreductase 2 FAD-binding" evidence="6">
    <location>
        <begin position="312"/>
        <end position="355"/>
    </location>
</feature>
<dbReference type="InterPro" id="IPR036188">
    <property type="entry name" value="FAD/NAD-bd_sf"/>
</dbReference>
<evidence type="ECO:0000256" key="2">
    <source>
        <dbReference type="ARBA" id="ARBA00022630"/>
    </source>
</evidence>
<dbReference type="Gene3D" id="3.90.700.10">
    <property type="entry name" value="Succinate dehydrogenase/fumarate reductase flavoprotein, catalytic domain"/>
    <property type="match status" value="1"/>
</dbReference>
<keyword evidence="4" id="KW-0560">Oxidoreductase</keyword>
<dbReference type="PANTHER" id="PTHR43400">
    <property type="entry name" value="FUMARATE REDUCTASE"/>
    <property type="match status" value="1"/>
</dbReference>
<comment type="caution">
    <text evidence="7">The sequence shown here is derived from an EMBL/GenBank/DDBJ whole genome shotgun (WGS) entry which is preliminary data.</text>
</comment>
<feature type="region of interest" description="Disordered" evidence="5">
    <location>
        <begin position="139"/>
        <end position="169"/>
    </location>
</feature>
<reference evidence="7" key="1">
    <citation type="submission" date="2020-05" db="EMBL/GenBank/DDBJ databases">
        <title>Phylogenomic resolution of chytrid fungi.</title>
        <authorList>
            <person name="Stajich J.E."/>
            <person name="Amses K."/>
            <person name="Simmons R."/>
            <person name="Seto K."/>
            <person name="Myers J."/>
            <person name="Bonds A."/>
            <person name="Quandt C.A."/>
            <person name="Barry K."/>
            <person name="Liu P."/>
            <person name="Grigoriev I."/>
            <person name="Longcore J.E."/>
            <person name="James T.Y."/>
        </authorList>
    </citation>
    <scope>NUCLEOTIDE SEQUENCE</scope>
    <source>
        <strain evidence="7">JEL0513</strain>
    </source>
</reference>
<feature type="region of interest" description="Disordered" evidence="5">
    <location>
        <begin position="187"/>
        <end position="269"/>
    </location>
</feature>
<evidence type="ECO:0000313" key="7">
    <source>
        <dbReference type="EMBL" id="KAJ3117577.1"/>
    </source>
</evidence>
<dbReference type="PANTHER" id="PTHR43400:SF7">
    <property type="entry name" value="FAD-DEPENDENT OXIDOREDUCTASE 2 FAD BINDING DOMAIN-CONTAINING PROTEIN"/>
    <property type="match status" value="1"/>
</dbReference>
<dbReference type="InterPro" id="IPR050315">
    <property type="entry name" value="FAD-oxidoreductase_2"/>
</dbReference>
<feature type="compositionally biased region" description="Low complexity" evidence="5">
    <location>
        <begin position="191"/>
        <end position="218"/>
    </location>
</feature>
<keyword evidence="8" id="KW-1185">Reference proteome</keyword>
<protein>
    <submittedName>
        <fullName evidence="7">NADH-cytochrome b5 reductase</fullName>
    </submittedName>
</protein>
<organism evidence="7 8">
    <name type="scientific">Physocladia obscura</name>
    <dbReference type="NCBI Taxonomy" id="109957"/>
    <lineage>
        <taxon>Eukaryota</taxon>
        <taxon>Fungi</taxon>
        <taxon>Fungi incertae sedis</taxon>
        <taxon>Chytridiomycota</taxon>
        <taxon>Chytridiomycota incertae sedis</taxon>
        <taxon>Chytridiomycetes</taxon>
        <taxon>Chytridiales</taxon>
        <taxon>Chytriomycetaceae</taxon>
        <taxon>Physocladia</taxon>
    </lineage>
</organism>
<evidence type="ECO:0000256" key="1">
    <source>
        <dbReference type="ARBA" id="ARBA00001974"/>
    </source>
</evidence>
<feature type="compositionally biased region" description="Low complexity" evidence="5">
    <location>
        <begin position="30"/>
        <end position="41"/>
    </location>
</feature>
<evidence type="ECO:0000256" key="4">
    <source>
        <dbReference type="ARBA" id="ARBA00023002"/>
    </source>
</evidence>
<proteinExistence type="predicted"/>
<keyword evidence="2" id="KW-0285">Flavoprotein</keyword>
<keyword evidence="3" id="KW-0274">FAD</keyword>
<accession>A0AAD5XF01</accession>
<gene>
    <name evidence="7" type="primary">CBR1_1</name>
    <name evidence="7" type="ORF">HK100_000798</name>
</gene>
<dbReference type="SUPFAM" id="SSF56425">
    <property type="entry name" value="Succinate dehydrogenase/fumarate reductase flavoprotein, catalytic domain"/>
    <property type="match status" value="1"/>
</dbReference>
<name>A0AAD5XF01_9FUNG</name>
<dbReference type="InterPro" id="IPR027477">
    <property type="entry name" value="Succ_DH/fumarate_Rdtase_cat_sf"/>
</dbReference>
<sequence>MSNLLSLLARLDKTDRDIEDRILFSRASENDNNSNNSGSSESDSDAIRVASDSNVNDNDDSESDDSSELDPNNPPPYMLYCDPCADFVSEDSFSAKQRKETNFHLRYCLRHTSTSSFDTAFAQPEKIIEANVLPDIYGVSDDSDSSKSSDKNKTKSKSPKSRSIKKEAKKTAEDEFLASFGDSDSDANVNSVVAESSGSEIGSSDSNSNQSDSSNSEAFGPSKNRRSAHVKKSRRKSLSKYQKQRLSKKACSISDNSEDESTRIKRPSSSAVKSKRTIILSDVESDECESVVQSPSKPRKADSQMLSLSKTTIIVGGGLAGLSAAIESAKCGAAVTILEKESRLGGNSAKASSGLSSVEVFLIIFLSNAFIGMNAVSTVLQRQYGINDSVSLFIQDTMKAGKQTNDPELVKILGEKSADAYNFIEQLGVKLNDVSQCGGHSVPRTHREKETDGKPKAVGWDIMKSLQDHITSCFSPKTTVPETLANEQYGTIKVITGMRATKILGEHGRRASGVRVDNLQNAQCFDLFANSIVLATGGYAADTMDEKSLINMYTPQYAKLATTNGLWATGDGIRLGVDFGALAADLDKVQIHPTGFVDPKDLNANVKILAPESLRAYGSLLIDMKTSSRFVNELTTRDAVSAAMFATVHENANLDPNSSLLHPPVCLLLMNNNIVENYGKAAIGFYQKRGLVSEFPGLYQAAQSFGLNYSILESEVCIGKNPDADRFGKETIPTYFSANETFYAALVTPVRHYTMGGLRINSSGHILNEFGNPIEGLYGCGEVSCGVDGFNRLAGNSLLGSVVFGRIAGFATCS</sequence>
<feature type="domain" description="FAD-dependent oxidoreductase 2 FAD-binding" evidence="6">
    <location>
        <begin position="372"/>
        <end position="798"/>
    </location>
</feature>
<feature type="region of interest" description="Disordered" evidence="5">
    <location>
        <begin position="24"/>
        <end position="76"/>
    </location>
</feature>